<evidence type="ECO:0000313" key="9">
    <source>
        <dbReference type="EMBL" id="CDN49504.1"/>
    </source>
</evidence>
<feature type="domain" description="FAD/NAD(P)-binding" evidence="8">
    <location>
        <begin position="5"/>
        <end position="320"/>
    </location>
</feature>
<sequence length="457" mass="49264">MKTFDAIIIGAGQAGPSLAGRFNDAGKTVAIIERKHVGGTCVNTGCKPTKTLVASAYAAHVARRGSHYGVVLDSPVKIDMPAVMRRSHKVTLDSRHGNESWLEGMPNCTLIRGHARFETTNTIRVGDELLTAPQIFLNVGGRAAIPDFPGVNDVPYMTNSDILMLDRVPKHLVIVGGSYIGLEFAQIYRRFGAEVTVVEKGPRLVGREDEDISQAIREILEAEGIHIRTGAECIRFRKHEDGVAVGVDCTDGAPEVIGSDVLLAVGRRPNTDDLGLDKAGVELDARGYIKVGDDLSTNVPGIWAMGDCNGRGAFTHTAYNDFEIIAANLFDGENRKVSDRLVGYALYIDPPLGRVGMSEAEARKSGRKVLVGRQSMARVGRAVEKGETQGLMKFVADADTHEILGAAILGTGGDESIHGVLDMMNARATYDTLRWAVPIHPTVSEFWPTVVLGMKPI</sequence>
<dbReference type="HOGENOM" id="CLU_016755_1_2_5"/>
<dbReference type="InterPro" id="IPR036188">
    <property type="entry name" value="FAD/NAD-bd_sf"/>
</dbReference>
<feature type="domain" description="Pyridine nucleotide-disulphide oxidoreductase dimerisation" evidence="7">
    <location>
        <begin position="345"/>
        <end position="448"/>
    </location>
</feature>
<dbReference type="EMBL" id="HG938353">
    <property type="protein sequence ID" value="CDN49504.1"/>
    <property type="molecule type" value="Genomic_DNA"/>
</dbReference>
<feature type="active site" description="Proton acceptor" evidence="4">
    <location>
        <position position="440"/>
    </location>
</feature>
<dbReference type="PRINTS" id="PR00368">
    <property type="entry name" value="FADPNR"/>
</dbReference>
<dbReference type="Gene3D" id="3.50.50.60">
    <property type="entry name" value="FAD/NAD(P)-binding domain"/>
    <property type="match status" value="2"/>
</dbReference>
<feature type="binding site" evidence="5">
    <location>
        <position position="266"/>
    </location>
    <ligand>
        <name>NAD(+)</name>
        <dbReference type="ChEBI" id="CHEBI:57540"/>
    </ligand>
</feature>
<dbReference type="SUPFAM" id="SSF55424">
    <property type="entry name" value="FAD/NAD-linked reductases, dimerisation (C-terminal) domain"/>
    <property type="match status" value="1"/>
</dbReference>
<dbReference type="SUPFAM" id="SSF51905">
    <property type="entry name" value="FAD/NAD(P)-binding domain"/>
    <property type="match status" value="1"/>
</dbReference>
<comment type="similarity">
    <text evidence="1">Belongs to the class-I pyridine nucleotide-disulfide oxidoreductase family.</text>
</comment>
<dbReference type="InterPro" id="IPR001100">
    <property type="entry name" value="Pyr_nuc-diS_OxRdtase"/>
</dbReference>
<dbReference type="GO" id="GO:0003955">
    <property type="term" value="F:NAD(P)H dehydrogenase (quinone) activity"/>
    <property type="evidence" value="ECO:0007669"/>
    <property type="project" value="TreeGrafter"/>
</dbReference>
<dbReference type="GO" id="GO:0050660">
    <property type="term" value="F:flavin adenine dinucleotide binding"/>
    <property type="evidence" value="ECO:0007669"/>
    <property type="project" value="TreeGrafter"/>
</dbReference>
<keyword evidence="3 5" id="KW-0274">FAD</keyword>
<evidence type="ECO:0000256" key="5">
    <source>
        <dbReference type="PIRSR" id="PIRSR000350-3"/>
    </source>
</evidence>
<feature type="binding site" evidence="5">
    <location>
        <position position="199"/>
    </location>
    <ligand>
        <name>NAD(+)</name>
        <dbReference type="ChEBI" id="CHEBI:57540"/>
    </ligand>
</feature>
<evidence type="ECO:0000313" key="10">
    <source>
        <dbReference type="Proteomes" id="UP000028181"/>
    </source>
</evidence>
<dbReference type="InterPro" id="IPR023753">
    <property type="entry name" value="FAD/NAD-binding_dom"/>
</dbReference>
<evidence type="ECO:0000259" key="8">
    <source>
        <dbReference type="Pfam" id="PF07992"/>
    </source>
</evidence>
<keyword evidence="5" id="KW-0547">Nucleotide-binding</keyword>
<gene>
    <name evidence="9" type="ORF">RG540_CH33400</name>
</gene>
<dbReference type="PANTHER" id="PTHR43014">
    <property type="entry name" value="MERCURIC REDUCTASE"/>
    <property type="match status" value="1"/>
</dbReference>
<evidence type="ECO:0000256" key="1">
    <source>
        <dbReference type="ARBA" id="ARBA00007532"/>
    </source>
</evidence>
<dbReference type="PANTHER" id="PTHR43014:SF2">
    <property type="entry name" value="MERCURIC REDUCTASE"/>
    <property type="match status" value="1"/>
</dbReference>
<dbReference type="OrthoDB" id="9776382at2"/>
<dbReference type="Pfam" id="PF02852">
    <property type="entry name" value="Pyr_redox_dim"/>
    <property type="match status" value="1"/>
</dbReference>
<evidence type="ECO:0000259" key="7">
    <source>
        <dbReference type="Pfam" id="PF02852"/>
    </source>
</evidence>
<accession>A0A068SUF2</accession>
<feature type="binding site" evidence="5">
    <location>
        <position position="307"/>
    </location>
    <ligand>
        <name>FAD</name>
        <dbReference type="ChEBI" id="CHEBI:57692"/>
    </ligand>
</feature>
<comment type="cofactor">
    <cofactor evidence="5">
        <name>FAD</name>
        <dbReference type="ChEBI" id="CHEBI:57692"/>
    </cofactor>
    <text evidence="5">Binds 1 FAD per subunit.</text>
</comment>
<evidence type="ECO:0000256" key="4">
    <source>
        <dbReference type="PIRSR" id="PIRSR000350-2"/>
    </source>
</evidence>
<proteinExistence type="inferred from homology"/>
<feature type="disulfide bond" description="Redox-active" evidence="6">
    <location>
        <begin position="41"/>
        <end position="46"/>
    </location>
</feature>
<reference evidence="10" key="1">
    <citation type="journal article" date="2014" name="BMC Genomics">
        <title>Genome sequencing of two Neorhizobium galegae strains reveals a noeT gene responsible for the unusual acetylation of the nodulation factors.</title>
        <authorList>
            <person name="Osterman J."/>
            <person name="Marsh J."/>
            <person name="Laine P.K."/>
            <person name="Zeng Z."/>
            <person name="Alatalo E."/>
            <person name="Sullivan J.T."/>
            <person name="Young J.P."/>
            <person name="Thomas-Oates J."/>
            <person name="Paulin L."/>
            <person name="Lindstrom K."/>
        </authorList>
    </citation>
    <scope>NUCLEOTIDE SEQUENCE [LARGE SCALE GENOMIC DNA]</scope>
    <source>
        <strain evidence="10">HAMBI 540</strain>
    </source>
</reference>
<evidence type="ECO:0000256" key="2">
    <source>
        <dbReference type="ARBA" id="ARBA00022630"/>
    </source>
</evidence>
<dbReference type="InterPro" id="IPR004099">
    <property type="entry name" value="Pyr_nucl-diS_OxRdtase_dimer"/>
</dbReference>
<dbReference type="InterPro" id="IPR016156">
    <property type="entry name" value="FAD/NAD-linked_Rdtase_dimer_sf"/>
</dbReference>
<dbReference type="PIRSF" id="PIRSF000350">
    <property type="entry name" value="Mercury_reductase_MerA"/>
    <property type="match status" value="1"/>
</dbReference>
<keyword evidence="5" id="KW-0520">NAD</keyword>
<dbReference type="PATRIC" id="fig|1028800.3.peg.3393"/>
<evidence type="ECO:0000256" key="6">
    <source>
        <dbReference type="PIRSR" id="PIRSR000350-4"/>
    </source>
</evidence>
<dbReference type="Gene3D" id="3.30.390.30">
    <property type="match status" value="1"/>
</dbReference>
<dbReference type="GeneID" id="24256916"/>
<evidence type="ECO:0000256" key="3">
    <source>
        <dbReference type="ARBA" id="ARBA00022827"/>
    </source>
</evidence>
<dbReference type="Proteomes" id="UP000028181">
    <property type="component" value="Chromosome I"/>
</dbReference>
<dbReference type="KEGG" id="ngg:RG540_CH33400"/>
<keyword evidence="2" id="KW-0285">Flavoprotein</keyword>
<dbReference type="eggNOG" id="COG1249">
    <property type="taxonomic scope" value="Bacteria"/>
</dbReference>
<dbReference type="Pfam" id="PF07992">
    <property type="entry name" value="Pyr_redox_2"/>
    <property type="match status" value="1"/>
</dbReference>
<dbReference type="NCBIfam" id="NF004992">
    <property type="entry name" value="PRK06370.1-4"/>
    <property type="match status" value="1"/>
</dbReference>
<feature type="binding site" evidence="5">
    <location>
        <begin position="176"/>
        <end position="183"/>
    </location>
    <ligand>
        <name>NAD(+)</name>
        <dbReference type="ChEBI" id="CHEBI:57540"/>
    </ligand>
</feature>
<dbReference type="RefSeq" id="WP_038590111.1">
    <property type="nucleotide sequence ID" value="NZ_HG938353.1"/>
</dbReference>
<dbReference type="AlphaFoldDB" id="A0A068SUF2"/>
<keyword evidence="10" id="KW-1185">Reference proteome</keyword>
<protein>
    <submittedName>
        <fullName evidence="9">Mercury(II) reductase</fullName>
    </submittedName>
</protein>
<dbReference type="PRINTS" id="PR00411">
    <property type="entry name" value="PNDRDTASEI"/>
</dbReference>
<feature type="binding site" evidence="5">
    <location>
        <position position="50"/>
    </location>
    <ligand>
        <name>FAD</name>
        <dbReference type="ChEBI" id="CHEBI:57692"/>
    </ligand>
</feature>
<organism evidence="9 10">
    <name type="scientific">Neorhizobium galegae bv. orientalis str. HAMBI 540</name>
    <dbReference type="NCBI Taxonomy" id="1028800"/>
    <lineage>
        <taxon>Bacteria</taxon>
        <taxon>Pseudomonadati</taxon>
        <taxon>Pseudomonadota</taxon>
        <taxon>Alphaproteobacteria</taxon>
        <taxon>Hyphomicrobiales</taxon>
        <taxon>Rhizobiaceae</taxon>
        <taxon>Rhizobium/Agrobacterium group</taxon>
        <taxon>Neorhizobium</taxon>
    </lineage>
</organism>
<name>A0A068SUF2_NEOGA</name>